<name>A0A6J5F3C7_9BURK</name>
<evidence type="ECO:0000259" key="3">
    <source>
        <dbReference type="SMART" id="SM00893"/>
    </source>
</evidence>
<feature type="domain" description="Electron transfer flavoprotein alpha/beta-subunit N-terminal" evidence="3">
    <location>
        <begin position="3"/>
        <end position="181"/>
    </location>
</feature>
<dbReference type="AlphaFoldDB" id="A0A6J5F3C7"/>
<sequence length="182" mass="18595">MTILVVAEHDNIALKRVTLHAMAAAAIISMFTSRAVHLLVVGGGAHIAGDAANIPGVTNVLLSSAGLAGPLSARTSATLLAVAKDYSHIVLPATMDGGKIAAEVAIQLGVDLLDDITAVSGEHEFERQIGSNHTRVTARSSDRVKVITVCPFAFEPVSAMGGSASIANIHVAAGLELVIEAC</sequence>
<dbReference type="GO" id="GO:0050660">
    <property type="term" value="F:flavin adenine dinucleotide binding"/>
    <property type="evidence" value="ECO:0007669"/>
    <property type="project" value="InterPro"/>
</dbReference>
<dbReference type="InterPro" id="IPR014730">
    <property type="entry name" value="ETF_a/b_N"/>
</dbReference>
<evidence type="ECO:0000313" key="4">
    <source>
        <dbReference type="EMBL" id="VWC45022.1"/>
    </source>
</evidence>
<dbReference type="PANTHER" id="PTHR43153">
    <property type="entry name" value="ELECTRON TRANSFER FLAVOPROTEIN ALPHA"/>
    <property type="match status" value="1"/>
</dbReference>
<reference evidence="4 5" key="1">
    <citation type="submission" date="2019-09" db="EMBL/GenBank/DDBJ databases">
        <authorList>
            <person name="Depoorter E."/>
        </authorList>
    </citation>
    <scope>NUCLEOTIDE SEQUENCE [LARGE SCALE GENOMIC DNA]</scope>
    <source>
        <strain evidence="4">LMG 30113</strain>
    </source>
</reference>
<dbReference type="Proteomes" id="UP000494330">
    <property type="component" value="Unassembled WGS sequence"/>
</dbReference>
<protein>
    <submittedName>
        <fullName evidence="4">Electron transfer flavoprotein subunit beta</fullName>
    </submittedName>
</protein>
<keyword evidence="2" id="KW-0249">Electron transport</keyword>
<proteinExistence type="inferred from homology"/>
<organism evidence="4 5">
    <name type="scientific">Burkholderia paludis</name>
    <dbReference type="NCBI Taxonomy" id="1506587"/>
    <lineage>
        <taxon>Bacteria</taxon>
        <taxon>Pseudomonadati</taxon>
        <taxon>Pseudomonadota</taxon>
        <taxon>Betaproteobacteria</taxon>
        <taxon>Burkholderiales</taxon>
        <taxon>Burkholderiaceae</taxon>
        <taxon>Burkholderia</taxon>
        <taxon>Burkholderia cepacia complex</taxon>
    </lineage>
</organism>
<evidence type="ECO:0000256" key="1">
    <source>
        <dbReference type="ARBA" id="ARBA00005817"/>
    </source>
</evidence>
<comment type="similarity">
    <text evidence="1">Belongs to the ETF alpha-subunit/FixB family.</text>
</comment>
<dbReference type="PANTHER" id="PTHR43153:SF1">
    <property type="entry name" value="ELECTRON TRANSFER FLAVOPROTEIN SUBUNIT ALPHA, MITOCHONDRIAL"/>
    <property type="match status" value="1"/>
</dbReference>
<keyword evidence="2" id="KW-0813">Transport</keyword>
<dbReference type="Gene3D" id="3.40.50.620">
    <property type="entry name" value="HUPs"/>
    <property type="match status" value="1"/>
</dbReference>
<dbReference type="EMBL" id="CABVQD010000049">
    <property type="protein sequence ID" value="VWC45022.1"/>
    <property type="molecule type" value="Genomic_DNA"/>
</dbReference>
<dbReference type="GO" id="GO:0033539">
    <property type="term" value="P:fatty acid beta-oxidation using acyl-CoA dehydrogenase"/>
    <property type="evidence" value="ECO:0007669"/>
    <property type="project" value="TreeGrafter"/>
</dbReference>
<gene>
    <name evidence="4" type="ORF">BPA30113_07226</name>
</gene>
<dbReference type="InterPro" id="IPR014729">
    <property type="entry name" value="Rossmann-like_a/b/a_fold"/>
</dbReference>
<dbReference type="GO" id="GO:0009055">
    <property type="term" value="F:electron transfer activity"/>
    <property type="evidence" value="ECO:0007669"/>
    <property type="project" value="InterPro"/>
</dbReference>
<accession>A0A6J5F3C7</accession>
<evidence type="ECO:0000256" key="2">
    <source>
        <dbReference type="ARBA" id="ARBA00022982"/>
    </source>
</evidence>
<dbReference type="SMART" id="SM00893">
    <property type="entry name" value="ETF"/>
    <property type="match status" value="1"/>
</dbReference>
<dbReference type="InterPro" id="IPR001308">
    <property type="entry name" value="ETF_a/FixB"/>
</dbReference>
<dbReference type="SUPFAM" id="SSF52402">
    <property type="entry name" value="Adenine nucleotide alpha hydrolases-like"/>
    <property type="match status" value="1"/>
</dbReference>
<keyword evidence="5" id="KW-1185">Reference proteome</keyword>
<dbReference type="Pfam" id="PF01012">
    <property type="entry name" value="ETF"/>
    <property type="match status" value="1"/>
</dbReference>
<evidence type="ECO:0000313" key="5">
    <source>
        <dbReference type="Proteomes" id="UP000494330"/>
    </source>
</evidence>